<gene>
    <name evidence="1" type="ORF">HPB49_003023</name>
</gene>
<sequence>MGASLIIAFKMLMPNCTKCSAPKKIKLWARANMYAALDATMTSILDSAMDQYSWMDEETRQRAEARLRQLRVVLRPPPALTKHEDVQRRYKDAKPLLESMSFAAWILENRAAELIARAGEVMEKSATPSKRTYEPDPCREVPLKDRSGHPSSGKKKRTGARARRHETSSQCSSQAGSSAELLGRTRREDLPGETSVARCGGSWSRAWTRASEETGLLLPVLEALADPSAAVINLQTFSAQFLDTVPNAVLDTVRQELLVSPALLFPPFVVPDDLPYSTVVNYAALGSITASLVARHLDPVTGVYDLLGIRKETWYTPQSNETYFDMLRCIHLRQASYEGVDVTDEDASEVLAHTVGLRMAHSAYRKRAENDLGSYSDDSTDKQSPPSGRQSLGIDEYSGAVYNAQRLFFAAYCLQLCGVVLPRGVTGSLPLNLRCNLPLREVPEFGRAFNCANDSAMVSRDTCL</sequence>
<reference evidence="1" key="1">
    <citation type="submission" date="2020-05" db="EMBL/GenBank/DDBJ databases">
        <title>Large-scale comparative analyses of tick genomes elucidate their genetic diversity and vector capacities.</title>
        <authorList>
            <person name="Jia N."/>
            <person name="Wang J."/>
            <person name="Shi W."/>
            <person name="Du L."/>
            <person name="Sun Y."/>
            <person name="Zhan W."/>
            <person name="Jiang J."/>
            <person name="Wang Q."/>
            <person name="Zhang B."/>
            <person name="Ji P."/>
            <person name="Sakyi L.B."/>
            <person name="Cui X."/>
            <person name="Yuan T."/>
            <person name="Jiang B."/>
            <person name="Yang W."/>
            <person name="Lam T.T.-Y."/>
            <person name="Chang Q."/>
            <person name="Ding S."/>
            <person name="Wang X."/>
            <person name="Zhu J."/>
            <person name="Ruan X."/>
            <person name="Zhao L."/>
            <person name="Wei J."/>
            <person name="Que T."/>
            <person name="Du C."/>
            <person name="Cheng J."/>
            <person name="Dai P."/>
            <person name="Han X."/>
            <person name="Huang E."/>
            <person name="Gao Y."/>
            <person name="Liu J."/>
            <person name="Shao H."/>
            <person name="Ye R."/>
            <person name="Li L."/>
            <person name="Wei W."/>
            <person name="Wang X."/>
            <person name="Wang C."/>
            <person name="Yang T."/>
            <person name="Huo Q."/>
            <person name="Li W."/>
            <person name="Guo W."/>
            <person name="Chen H."/>
            <person name="Zhou L."/>
            <person name="Ni X."/>
            <person name="Tian J."/>
            <person name="Zhou Y."/>
            <person name="Sheng Y."/>
            <person name="Liu T."/>
            <person name="Pan Y."/>
            <person name="Xia L."/>
            <person name="Li J."/>
            <person name="Zhao F."/>
            <person name="Cao W."/>
        </authorList>
    </citation>
    <scope>NUCLEOTIDE SEQUENCE</scope>
    <source>
        <strain evidence="1">Dsil-2018</strain>
    </source>
</reference>
<evidence type="ECO:0000313" key="1">
    <source>
        <dbReference type="EMBL" id="KAH7973595.1"/>
    </source>
</evidence>
<dbReference type="EMBL" id="CM023479">
    <property type="protein sequence ID" value="KAH7973595.1"/>
    <property type="molecule type" value="Genomic_DNA"/>
</dbReference>
<protein>
    <submittedName>
        <fullName evidence="1">Uncharacterized protein</fullName>
    </submittedName>
</protein>
<comment type="caution">
    <text evidence="1">The sequence shown here is derived from an EMBL/GenBank/DDBJ whole genome shotgun (WGS) entry which is preliminary data.</text>
</comment>
<evidence type="ECO:0000313" key="2">
    <source>
        <dbReference type="Proteomes" id="UP000821865"/>
    </source>
</evidence>
<name>A0ACB8DMA5_DERSI</name>
<organism evidence="1 2">
    <name type="scientific">Dermacentor silvarum</name>
    <name type="common">Tick</name>
    <dbReference type="NCBI Taxonomy" id="543639"/>
    <lineage>
        <taxon>Eukaryota</taxon>
        <taxon>Metazoa</taxon>
        <taxon>Ecdysozoa</taxon>
        <taxon>Arthropoda</taxon>
        <taxon>Chelicerata</taxon>
        <taxon>Arachnida</taxon>
        <taxon>Acari</taxon>
        <taxon>Parasitiformes</taxon>
        <taxon>Ixodida</taxon>
        <taxon>Ixodoidea</taxon>
        <taxon>Ixodidae</taxon>
        <taxon>Rhipicephalinae</taxon>
        <taxon>Dermacentor</taxon>
    </lineage>
</organism>
<keyword evidence="2" id="KW-1185">Reference proteome</keyword>
<dbReference type="Proteomes" id="UP000821865">
    <property type="component" value="Chromosome 10"/>
</dbReference>
<proteinExistence type="predicted"/>
<accession>A0ACB8DMA5</accession>